<dbReference type="Proteomes" id="UP001169063">
    <property type="component" value="Unassembled WGS sequence"/>
</dbReference>
<dbReference type="InterPro" id="IPR032710">
    <property type="entry name" value="NTF2-like_dom_sf"/>
</dbReference>
<protein>
    <submittedName>
        <fullName evidence="3">Nuclear transport factor 2 family protein</fullName>
    </submittedName>
</protein>
<feature type="domain" description="DUF4440" evidence="2">
    <location>
        <begin position="40"/>
        <end position="142"/>
    </location>
</feature>
<dbReference type="EMBL" id="JAUKTR010000003">
    <property type="protein sequence ID" value="MDO1559306.1"/>
    <property type="molecule type" value="Genomic_DNA"/>
</dbReference>
<keyword evidence="4" id="KW-1185">Reference proteome</keyword>
<dbReference type="Gene3D" id="3.10.450.50">
    <property type="match status" value="1"/>
</dbReference>
<evidence type="ECO:0000259" key="2">
    <source>
        <dbReference type="Pfam" id="PF14534"/>
    </source>
</evidence>
<name>A0ABT8SLQ9_9CAUL</name>
<reference evidence="3" key="1">
    <citation type="submission" date="2023-07" db="EMBL/GenBank/DDBJ databases">
        <title>Brevundimonas soil sp. nov., isolated from the soil of chemical plant.</title>
        <authorList>
            <person name="Wu N."/>
        </authorList>
    </citation>
    <scope>NUCLEOTIDE SEQUENCE</scope>
    <source>
        <strain evidence="3">XZ-24</strain>
    </source>
</reference>
<gene>
    <name evidence="3" type="ORF">Q0812_07685</name>
</gene>
<sequence>MKRRIAAVLLAMALAAPGGLAIAQAVPAAAPADADVAALEALNARWLNAYISDDRAALDAILAEDFMVIRPNGTMGDRDSVINADRSALRAVRWENLQIRVQGDIAYVAARTIFTRAEPDGTERVVSNDYLDVYARRDGQWKAIAAYVVRRPIS</sequence>
<evidence type="ECO:0000313" key="3">
    <source>
        <dbReference type="EMBL" id="MDO1559306.1"/>
    </source>
</evidence>
<dbReference type="RefSeq" id="WP_302109742.1">
    <property type="nucleotide sequence ID" value="NZ_JAUKTR010000003.1"/>
</dbReference>
<dbReference type="SUPFAM" id="SSF54427">
    <property type="entry name" value="NTF2-like"/>
    <property type="match status" value="1"/>
</dbReference>
<feature type="signal peptide" evidence="1">
    <location>
        <begin position="1"/>
        <end position="23"/>
    </location>
</feature>
<dbReference type="Pfam" id="PF14534">
    <property type="entry name" value="DUF4440"/>
    <property type="match status" value="1"/>
</dbReference>
<keyword evidence="1" id="KW-0732">Signal</keyword>
<organism evidence="3 4">
    <name type="scientific">Peiella sedimenti</name>
    <dbReference type="NCBI Taxonomy" id="3061083"/>
    <lineage>
        <taxon>Bacteria</taxon>
        <taxon>Pseudomonadati</taxon>
        <taxon>Pseudomonadota</taxon>
        <taxon>Alphaproteobacteria</taxon>
        <taxon>Caulobacterales</taxon>
        <taxon>Caulobacteraceae</taxon>
        <taxon>Peiella</taxon>
    </lineage>
</organism>
<comment type="caution">
    <text evidence="3">The sequence shown here is derived from an EMBL/GenBank/DDBJ whole genome shotgun (WGS) entry which is preliminary data.</text>
</comment>
<dbReference type="InterPro" id="IPR027843">
    <property type="entry name" value="DUF4440"/>
</dbReference>
<proteinExistence type="predicted"/>
<feature type="chain" id="PRO_5045448898" evidence="1">
    <location>
        <begin position="24"/>
        <end position="154"/>
    </location>
</feature>
<evidence type="ECO:0000313" key="4">
    <source>
        <dbReference type="Proteomes" id="UP001169063"/>
    </source>
</evidence>
<evidence type="ECO:0000256" key="1">
    <source>
        <dbReference type="SAM" id="SignalP"/>
    </source>
</evidence>
<accession>A0ABT8SLQ9</accession>